<protein>
    <recommendedName>
        <fullName evidence="4">DUF3137 domain-containing protein</fullName>
    </recommendedName>
</protein>
<feature type="transmembrane region" description="Helical" evidence="1">
    <location>
        <begin position="51"/>
        <end position="72"/>
    </location>
</feature>
<name>A0A517PXG9_9PLAN</name>
<evidence type="ECO:0008006" key="4">
    <source>
        <dbReference type="Google" id="ProtNLM"/>
    </source>
</evidence>
<evidence type="ECO:0000313" key="3">
    <source>
        <dbReference type="Proteomes" id="UP000320421"/>
    </source>
</evidence>
<evidence type="ECO:0000256" key="1">
    <source>
        <dbReference type="SAM" id="Phobius"/>
    </source>
</evidence>
<keyword evidence="1" id="KW-0472">Membrane</keyword>
<dbReference type="EMBL" id="CP036266">
    <property type="protein sequence ID" value="QDT24076.1"/>
    <property type="molecule type" value="Genomic_DNA"/>
</dbReference>
<keyword evidence="1" id="KW-0812">Transmembrane</keyword>
<accession>A0A517PXG9</accession>
<proteinExistence type="predicted"/>
<organism evidence="2 3">
    <name type="scientific">Gimesia chilikensis</name>
    <dbReference type="NCBI Taxonomy" id="2605989"/>
    <lineage>
        <taxon>Bacteria</taxon>
        <taxon>Pseudomonadati</taxon>
        <taxon>Planctomycetota</taxon>
        <taxon>Planctomycetia</taxon>
        <taxon>Planctomycetales</taxon>
        <taxon>Planctomycetaceae</taxon>
        <taxon>Gimesia</taxon>
    </lineage>
</organism>
<dbReference type="AlphaFoldDB" id="A0A517PXG9"/>
<reference evidence="2 3" key="1">
    <citation type="submission" date="2019-02" db="EMBL/GenBank/DDBJ databases">
        <title>Deep-cultivation of Planctomycetes and their phenomic and genomic characterization uncovers novel biology.</title>
        <authorList>
            <person name="Wiegand S."/>
            <person name="Jogler M."/>
            <person name="Boedeker C."/>
            <person name="Pinto D."/>
            <person name="Vollmers J."/>
            <person name="Rivas-Marin E."/>
            <person name="Kohn T."/>
            <person name="Peeters S.H."/>
            <person name="Heuer A."/>
            <person name="Rast P."/>
            <person name="Oberbeckmann S."/>
            <person name="Bunk B."/>
            <person name="Jeske O."/>
            <person name="Meyerdierks A."/>
            <person name="Storesund J.E."/>
            <person name="Kallscheuer N."/>
            <person name="Luecker S."/>
            <person name="Lage O.M."/>
            <person name="Pohl T."/>
            <person name="Merkel B.J."/>
            <person name="Hornburger P."/>
            <person name="Mueller R.-W."/>
            <person name="Bruemmer F."/>
            <person name="Labrenz M."/>
            <person name="Spormann A.M."/>
            <person name="Op den Camp H."/>
            <person name="Overmann J."/>
            <person name="Amann R."/>
            <person name="Jetten M.S.M."/>
            <person name="Mascher T."/>
            <person name="Medema M.H."/>
            <person name="Devos D.P."/>
            <person name="Kaster A.-K."/>
            <person name="Ovreas L."/>
            <person name="Rohde M."/>
            <person name="Galperin M.Y."/>
            <person name="Jogler C."/>
        </authorList>
    </citation>
    <scope>NUCLEOTIDE SEQUENCE [LARGE SCALE GENOMIC DNA]</scope>
    <source>
        <strain evidence="2 3">HG66A1</strain>
    </source>
</reference>
<feature type="transmembrane region" description="Helical" evidence="1">
    <location>
        <begin position="12"/>
        <end position="31"/>
    </location>
</feature>
<sequence>MRRIILSLFKWLDWLSILCLGIVGYVLDLDLSRLESNSFFYNPVDWIQGNAPLVLLLSVSLLAISRILRWWLRGKTNEQKIIDRHISELLDKFRQVCFPELPPNTPIDHNRVTLFKHVDFKFWMWPFKGLFNPWGYWLGPWSGWLCVIYRSGHVTQDGTTVFLAPDAAQNSEGVAGQTWRRGAYRVGSEGSKLPDLNGEEYISFVGRLWFKTIRWLNISSTKAERFDKLDRRVRDYAKNTNTSVESVWQRLKKRKTCPTSILGVTIRDEKKECWGVLVMDSSNEHSCIDTTEKKFRDGLSLLNRELRRYGIFEG</sequence>
<evidence type="ECO:0000313" key="2">
    <source>
        <dbReference type="EMBL" id="QDT24076.1"/>
    </source>
</evidence>
<keyword evidence="1" id="KW-1133">Transmembrane helix</keyword>
<gene>
    <name evidence="2" type="ORF">HG66A1_59020</name>
</gene>
<dbReference type="Proteomes" id="UP000320421">
    <property type="component" value="Chromosome"/>
</dbReference>
<keyword evidence="3" id="KW-1185">Reference proteome</keyword>